<name>A0A2G5F821_AQUCA</name>
<dbReference type="OrthoDB" id="667835at2759"/>
<evidence type="ECO:0000256" key="4">
    <source>
        <dbReference type="ARBA" id="ARBA00022946"/>
    </source>
</evidence>
<evidence type="ECO:0000256" key="2">
    <source>
        <dbReference type="ARBA" id="ARBA00022528"/>
    </source>
</evidence>
<sequence length="181" mass="20606">MAMSAGRLQPCHLSLSPTFSCTPKVSERKNVPQKLINRRIATIAVVGTMLLARDTAFNIDVAYGFDFRITVPDQTFEEADSVVREHAQDLLEVKPLIESELWRDAQKALRKSSSLLKQDFYTMIQAKPGSERPQLRKLYSQLFNNVTRLDYAARSKDMVLCKEYFENITGSLEDILSRITS</sequence>
<comment type="subcellular location">
    <subcellularLocation>
        <location evidence="1">Plastid</location>
        <location evidence="1">Chloroplast thylakoid membrane</location>
    </subcellularLocation>
</comment>
<dbReference type="Gene3D" id="1.20.120.290">
    <property type="entry name" value="Oxygen-evolving enhancer protein 3 (PsbQ), four-helix up-down bundle"/>
    <property type="match status" value="1"/>
</dbReference>
<organism evidence="8 9">
    <name type="scientific">Aquilegia coerulea</name>
    <name type="common">Rocky mountain columbine</name>
    <dbReference type="NCBI Taxonomy" id="218851"/>
    <lineage>
        <taxon>Eukaryota</taxon>
        <taxon>Viridiplantae</taxon>
        <taxon>Streptophyta</taxon>
        <taxon>Embryophyta</taxon>
        <taxon>Tracheophyta</taxon>
        <taxon>Spermatophyta</taxon>
        <taxon>Magnoliopsida</taxon>
        <taxon>Ranunculales</taxon>
        <taxon>Ranunculaceae</taxon>
        <taxon>Thalictroideae</taxon>
        <taxon>Aquilegia</taxon>
    </lineage>
</organism>
<dbReference type="GO" id="GO:0009535">
    <property type="term" value="C:chloroplast thylakoid membrane"/>
    <property type="evidence" value="ECO:0007669"/>
    <property type="project" value="UniProtKB-SubCell"/>
</dbReference>
<accession>A0A2G5F821</accession>
<dbReference type="InParanoid" id="A0A2G5F821"/>
<dbReference type="InterPro" id="IPR023222">
    <property type="entry name" value="PsbQ-like_dom_sf"/>
</dbReference>
<dbReference type="InterPro" id="IPR054099">
    <property type="entry name" value="PSII_PsbQ_pln"/>
</dbReference>
<reference evidence="8 9" key="1">
    <citation type="submission" date="2017-09" db="EMBL/GenBank/DDBJ databases">
        <title>WGS assembly of Aquilegia coerulea Goldsmith.</title>
        <authorList>
            <person name="Hodges S."/>
            <person name="Kramer E."/>
            <person name="Nordborg M."/>
            <person name="Tomkins J."/>
            <person name="Borevitz J."/>
            <person name="Derieg N."/>
            <person name="Yan J."/>
            <person name="Mihaltcheva S."/>
            <person name="Hayes R.D."/>
            <person name="Rokhsar D."/>
        </authorList>
    </citation>
    <scope>NUCLEOTIDE SEQUENCE [LARGE SCALE GENOMIC DNA]</scope>
    <source>
        <strain evidence="9">cv. Goldsmith</strain>
    </source>
</reference>
<proteinExistence type="inferred from homology"/>
<evidence type="ECO:0008006" key="10">
    <source>
        <dbReference type="Google" id="ProtNLM"/>
    </source>
</evidence>
<dbReference type="Proteomes" id="UP000230069">
    <property type="component" value="Unassembled WGS sequence"/>
</dbReference>
<dbReference type="STRING" id="218851.A0A2G5F821"/>
<dbReference type="FunCoup" id="A0A2G5F821">
    <property type="interactions" value="608"/>
</dbReference>
<evidence type="ECO:0000256" key="5">
    <source>
        <dbReference type="ARBA" id="ARBA00023078"/>
    </source>
</evidence>
<evidence type="ECO:0000256" key="3">
    <source>
        <dbReference type="ARBA" id="ARBA00022640"/>
    </source>
</evidence>
<evidence type="ECO:0000256" key="1">
    <source>
        <dbReference type="ARBA" id="ARBA00004334"/>
    </source>
</evidence>
<dbReference type="FunFam" id="1.20.120.290:FF:000004">
    <property type="entry name" value="Oxygen-evolving enhancer protein 3"/>
    <property type="match status" value="1"/>
</dbReference>
<keyword evidence="6" id="KW-0472">Membrane</keyword>
<dbReference type="Pfam" id="PF05757">
    <property type="entry name" value="PsbQ"/>
    <property type="match status" value="1"/>
</dbReference>
<dbReference type="AlphaFoldDB" id="A0A2G5F821"/>
<evidence type="ECO:0000256" key="6">
    <source>
        <dbReference type="ARBA" id="ARBA00023136"/>
    </source>
</evidence>
<dbReference type="GO" id="GO:0005509">
    <property type="term" value="F:calcium ion binding"/>
    <property type="evidence" value="ECO:0007669"/>
    <property type="project" value="InterPro"/>
</dbReference>
<dbReference type="GO" id="GO:0019898">
    <property type="term" value="C:extrinsic component of membrane"/>
    <property type="evidence" value="ECO:0007669"/>
    <property type="project" value="InterPro"/>
</dbReference>
<dbReference type="EMBL" id="KZ305019">
    <property type="protein sequence ID" value="PIA64133.1"/>
    <property type="molecule type" value="Genomic_DNA"/>
</dbReference>
<evidence type="ECO:0000313" key="9">
    <source>
        <dbReference type="Proteomes" id="UP000230069"/>
    </source>
</evidence>
<gene>
    <name evidence="8" type="ORF">AQUCO_00201434v1</name>
</gene>
<dbReference type="GO" id="GO:0009767">
    <property type="term" value="P:photosynthetic electron transport chain"/>
    <property type="evidence" value="ECO:0007669"/>
    <property type="project" value="TreeGrafter"/>
</dbReference>
<dbReference type="GO" id="GO:0009654">
    <property type="term" value="C:photosystem II oxygen evolving complex"/>
    <property type="evidence" value="ECO:0007669"/>
    <property type="project" value="InterPro"/>
</dbReference>
<dbReference type="PANTHER" id="PTHR33399:SF6">
    <property type="entry name" value="PSBQ-LIKE PROTEIN 3, CHLOROPLASTIC"/>
    <property type="match status" value="1"/>
</dbReference>
<keyword evidence="5" id="KW-0793">Thylakoid</keyword>
<evidence type="ECO:0000256" key="7">
    <source>
        <dbReference type="ARBA" id="ARBA00035649"/>
    </source>
</evidence>
<keyword evidence="4" id="KW-0809">Transit peptide</keyword>
<keyword evidence="3" id="KW-0934">Plastid</keyword>
<comment type="similarity">
    <text evidence="7">Belongs to the PsbQ family.</text>
</comment>
<dbReference type="SUPFAM" id="SSF101112">
    <property type="entry name" value="Oxygen-evolving enhancer protein 3"/>
    <property type="match status" value="1"/>
</dbReference>
<keyword evidence="9" id="KW-1185">Reference proteome</keyword>
<keyword evidence="2" id="KW-0150">Chloroplast</keyword>
<dbReference type="InterPro" id="IPR008797">
    <property type="entry name" value="PSII_PsbQ"/>
</dbReference>
<evidence type="ECO:0000313" key="8">
    <source>
        <dbReference type="EMBL" id="PIA64133.1"/>
    </source>
</evidence>
<protein>
    <recommendedName>
        <fullName evidence="10">PsbQ-like protein 3, chloroplastic</fullName>
    </recommendedName>
</protein>
<dbReference type="PANTHER" id="PTHR33399">
    <property type="entry name" value="OXYGEN-EVOLVING ENHANCER PROTEIN 3-1, CHLOROPLASTIC"/>
    <property type="match status" value="1"/>
</dbReference>